<dbReference type="OrthoDB" id="9782250at2"/>
<dbReference type="Proteomes" id="UP000298438">
    <property type="component" value="Unassembled WGS sequence"/>
</dbReference>
<dbReference type="GO" id="GO:0080120">
    <property type="term" value="P:CAAX-box protein maturation"/>
    <property type="evidence" value="ECO:0007669"/>
    <property type="project" value="UniProtKB-ARBA"/>
</dbReference>
<dbReference type="InterPro" id="IPR052710">
    <property type="entry name" value="CAAX_protease"/>
</dbReference>
<feature type="transmembrane region" description="Helical" evidence="1">
    <location>
        <begin position="414"/>
        <end position="435"/>
    </location>
</feature>
<feature type="transmembrane region" description="Helical" evidence="1">
    <location>
        <begin position="160"/>
        <end position="179"/>
    </location>
</feature>
<feature type="transmembrane region" description="Helical" evidence="1">
    <location>
        <begin position="135"/>
        <end position="154"/>
    </location>
</feature>
<keyword evidence="3" id="KW-0645">Protease</keyword>
<gene>
    <name evidence="3" type="ORF">E4L96_07955</name>
</gene>
<feature type="transmembrane region" description="Helical" evidence="1">
    <location>
        <begin position="484"/>
        <end position="500"/>
    </location>
</feature>
<keyword evidence="1" id="KW-0472">Membrane</keyword>
<reference evidence="3 4" key="1">
    <citation type="submission" date="2019-03" db="EMBL/GenBank/DDBJ databases">
        <title>Draft Genome Sequence of Massilia arenosa sp. nov., a Novel Massilia Species Isolated from a Sandy-loam Maize Soil.</title>
        <authorList>
            <person name="Raths R."/>
            <person name="Peta V."/>
            <person name="Bucking H."/>
        </authorList>
    </citation>
    <scope>NUCLEOTIDE SEQUENCE [LARGE SCALE GENOMIC DNA]</scope>
    <source>
        <strain evidence="3 4">MC02</strain>
    </source>
</reference>
<keyword evidence="3" id="KW-0378">Hydrolase</keyword>
<dbReference type="EMBL" id="SPVF01000106">
    <property type="protein sequence ID" value="TFW22471.1"/>
    <property type="molecule type" value="Genomic_DNA"/>
</dbReference>
<keyword evidence="4" id="KW-1185">Reference proteome</keyword>
<feature type="transmembrane region" description="Helical" evidence="1">
    <location>
        <begin position="334"/>
        <end position="352"/>
    </location>
</feature>
<keyword evidence="3" id="KW-0482">Metalloprotease</keyword>
<organism evidence="3 4">
    <name type="scientific">Zemynaea arenosa</name>
    <dbReference type="NCBI Taxonomy" id="2561931"/>
    <lineage>
        <taxon>Bacteria</taxon>
        <taxon>Pseudomonadati</taxon>
        <taxon>Pseudomonadota</taxon>
        <taxon>Betaproteobacteria</taxon>
        <taxon>Burkholderiales</taxon>
        <taxon>Oxalobacteraceae</taxon>
        <taxon>Telluria group</taxon>
        <taxon>Zemynaea</taxon>
    </lineage>
</organism>
<feature type="domain" description="CAAX prenyl protease 2/Lysostaphin resistance protein A-like" evidence="2">
    <location>
        <begin position="658"/>
        <end position="744"/>
    </location>
</feature>
<feature type="transmembrane region" description="Helical" evidence="1">
    <location>
        <begin position="573"/>
        <end position="593"/>
    </location>
</feature>
<feature type="transmembrane region" description="Helical" evidence="1">
    <location>
        <begin position="199"/>
        <end position="220"/>
    </location>
</feature>
<feature type="transmembrane region" description="Helical" evidence="1">
    <location>
        <begin position="447"/>
        <end position="472"/>
    </location>
</feature>
<feature type="transmembrane region" description="Helical" evidence="1">
    <location>
        <begin position="367"/>
        <end position="389"/>
    </location>
</feature>
<feature type="transmembrane region" description="Helical" evidence="1">
    <location>
        <begin position="259"/>
        <end position="280"/>
    </location>
</feature>
<dbReference type="PANTHER" id="PTHR36435:SF1">
    <property type="entry name" value="CAAX AMINO TERMINAL PROTEASE FAMILY PROTEIN"/>
    <property type="match status" value="1"/>
</dbReference>
<feature type="transmembrane region" description="Helical" evidence="1">
    <location>
        <begin position="657"/>
        <end position="678"/>
    </location>
</feature>
<proteinExistence type="predicted"/>
<keyword evidence="1" id="KW-0812">Transmembrane</keyword>
<feature type="transmembrane region" description="Helical" evidence="1">
    <location>
        <begin position="549"/>
        <end position="567"/>
    </location>
</feature>
<dbReference type="AlphaFoldDB" id="A0A4Y9SFQ4"/>
<dbReference type="GO" id="GO:0008237">
    <property type="term" value="F:metallopeptidase activity"/>
    <property type="evidence" value="ECO:0007669"/>
    <property type="project" value="UniProtKB-KW"/>
</dbReference>
<name>A0A4Y9SFQ4_9BURK</name>
<sequence>MFGNVTWRKAPPSKPRTATPARRRFGIVLSVVMAAIMVFAYSNMEHEALLNILCYLDPSHDLARPEDDAIVRGLAFTTPTLLGATLQMALLLFVSLLLPLGSRELAQPDWDLEWLATLPLRRGPLLCARVLERTVANPTGVLALGIPCIALAWFDGYRWLAPLLGSAAALCLLAIAAQLRTLADTGLRIALAPSQLRNVQAICAMGSIPAMYMGMAFGMAHPNSFVFSAARAVPEWALWTPPGLAVRALAPASGASGTGVYWVLLLAQTLLILLAGMALLRWQLRNGVVATSSRESSRHRTSATVEQDAPLAKLMPRSPLIRRELRLLSRDRNFMLQSLFMPVLIIGTQMFFNGSLSGIGKLGADPGLLAVTAFGLGTYMLMLSAFQTLNNEGHALWMLYTFPVALERVLKQKAMLWAGFAALYPLAVFGFGLATSAHWDAALVSRIVLVLAAIPVFAAIAVALGVFACDPLAQDIRTRVRPSYVYLYMMLSAMYGYAIYGEAWHARLALIVLVAGLAQALWQKARDELPYLLDPAAAPPARVSTADGLMAAMAFFVGQAFLAWLAVTDWKLALGQALLIAFAGAGIVVYALVRFIYWRSKTADVPRLVQANLGACLGWGTGLGVVATAFGLAYLWALNHSPLAAELQDAAASGLRVGVLWMVPLAVVAAPLCEEFIFRGLIFGGLRRSLRPAAAMALSAALFAVVHPPLSMLPVFVLGLGTALAYARTGALLAPMLVHAIYNAALVAVQSH</sequence>
<feature type="transmembrane region" description="Helical" evidence="1">
    <location>
        <begin position="81"/>
        <end position="100"/>
    </location>
</feature>
<feature type="transmembrane region" description="Helical" evidence="1">
    <location>
        <begin position="506"/>
        <end position="522"/>
    </location>
</feature>
<accession>A0A4Y9SFQ4</accession>
<feature type="transmembrane region" description="Helical" evidence="1">
    <location>
        <begin position="613"/>
        <end position="637"/>
    </location>
</feature>
<dbReference type="GO" id="GO:0006508">
    <property type="term" value="P:proteolysis"/>
    <property type="evidence" value="ECO:0007669"/>
    <property type="project" value="UniProtKB-KW"/>
</dbReference>
<comment type="caution">
    <text evidence="3">The sequence shown here is derived from an EMBL/GenBank/DDBJ whole genome shotgun (WGS) entry which is preliminary data.</text>
</comment>
<dbReference type="PANTHER" id="PTHR36435">
    <property type="entry name" value="SLR1288 PROTEIN"/>
    <property type="match status" value="1"/>
</dbReference>
<dbReference type="Pfam" id="PF02517">
    <property type="entry name" value="Rce1-like"/>
    <property type="match status" value="1"/>
</dbReference>
<evidence type="ECO:0000259" key="2">
    <source>
        <dbReference type="Pfam" id="PF02517"/>
    </source>
</evidence>
<feature type="transmembrane region" description="Helical" evidence="1">
    <location>
        <begin position="21"/>
        <end position="41"/>
    </location>
</feature>
<evidence type="ECO:0000313" key="3">
    <source>
        <dbReference type="EMBL" id="TFW22471.1"/>
    </source>
</evidence>
<feature type="transmembrane region" description="Helical" evidence="1">
    <location>
        <begin position="730"/>
        <end position="749"/>
    </location>
</feature>
<protein>
    <submittedName>
        <fullName evidence="3">CPBP family intramembrane metalloprotease</fullName>
    </submittedName>
</protein>
<dbReference type="InterPro" id="IPR003675">
    <property type="entry name" value="Rce1/LyrA-like_dom"/>
</dbReference>
<evidence type="ECO:0000313" key="4">
    <source>
        <dbReference type="Proteomes" id="UP000298438"/>
    </source>
</evidence>
<dbReference type="GO" id="GO:0004175">
    <property type="term" value="F:endopeptidase activity"/>
    <property type="evidence" value="ECO:0007669"/>
    <property type="project" value="UniProtKB-ARBA"/>
</dbReference>
<evidence type="ECO:0000256" key="1">
    <source>
        <dbReference type="SAM" id="Phobius"/>
    </source>
</evidence>
<feature type="transmembrane region" description="Helical" evidence="1">
    <location>
        <begin position="690"/>
        <end position="710"/>
    </location>
</feature>
<keyword evidence="1" id="KW-1133">Transmembrane helix</keyword>